<dbReference type="InterPro" id="IPR013784">
    <property type="entry name" value="Carb-bd-like_fold"/>
</dbReference>
<evidence type="ECO:0000259" key="10">
    <source>
        <dbReference type="Pfam" id="PF25183"/>
    </source>
</evidence>
<keyword evidence="3 7" id="KW-1134">Transmembrane beta strand</keyword>
<feature type="chain" id="PRO_5002577792" evidence="9">
    <location>
        <begin position="27"/>
        <end position="1009"/>
    </location>
</feature>
<reference evidence="11 12" key="1">
    <citation type="journal article" date="2015" name="Antonie Van Leeuwenhoek">
        <title>A phylogenomic and molecular marker based taxonomic framework for the order Xanthomonadales: proposal to transfer the families Algiphilaceae and Solimonadaceae to the order Nevskiales ord. nov. and to create a new family within the order Xanthomonadales, the family Rhodanobacteraceae fam. nov., containing the genus Rhodanobacter and its closest relatives.</title>
        <authorList>
            <person name="Naushad S."/>
            <person name="Adeolu M."/>
            <person name="Wong S."/>
            <person name="Sohail M."/>
            <person name="Schellhorn H.E."/>
            <person name="Gupta R.S."/>
        </authorList>
    </citation>
    <scope>NUCLEOTIDE SEQUENCE [LARGE SCALE GENOMIC DNA]</scope>
    <source>
        <strain evidence="11 12">DSM 16301</strain>
    </source>
</reference>
<dbReference type="GO" id="GO:0009279">
    <property type="term" value="C:cell outer membrane"/>
    <property type="evidence" value="ECO:0007669"/>
    <property type="project" value="UniProtKB-SubCell"/>
</dbReference>
<keyword evidence="9" id="KW-0732">Signal</keyword>
<dbReference type="InterPro" id="IPR010917">
    <property type="entry name" value="TonB_rcpt_CS"/>
</dbReference>
<dbReference type="GO" id="GO:0015344">
    <property type="term" value="F:siderophore uptake transmembrane transporter activity"/>
    <property type="evidence" value="ECO:0007669"/>
    <property type="project" value="TreeGrafter"/>
</dbReference>
<feature type="domain" description="TonB-dependent transporter Oar-like beta-barrel" evidence="10">
    <location>
        <begin position="341"/>
        <end position="874"/>
    </location>
</feature>
<evidence type="ECO:0000256" key="5">
    <source>
        <dbReference type="ARBA" id="ARBA00023136"/>
    </source>
</evidence>
<dbReference type="RefSeq" id="WP_046970713.1">
    <property type="nucleotide sequence ID" value="NZ_JPLA01000012.1"/>
</dbReference>
<gene>
    <name evidence="11" type="ORF">Y882_04680</name>
</gene>
<protein>
    <submittedName>
        <fullName evidence="11">Membrane protein</fullName>
    </submittedName>
</protein>
<dbReference type="PANTHER" id="PTHR30069">
    <property type="entry name" value="TONB-DEPENDENT OUTER MEMBRANE RECEPTOR"/>
    <property type="match status" value="1"/>
</dbReference>
<evidence type="ECO:0000256" key="7">
    <source>
        <dbReference type="PROSITE-ProRule" id="PRU01360"/>
    </source>
</evidence>
<name>A0A0G9H602_9GAMM</name>
<organism evidence="11 12">
    <name type="scientific">Dyella japonica DSM 16301</name>
    <dbReference type="NCBI Taxonomy" id="1440762"/>
    <lineage>
        <taxon>Bacteria</taxon>
        <taxon>Pseudomonadati</taxon>
        <taxon>Pseudomonadota</taxon>
        <taxon>Gammaproteobacteria</taxon>
        <taxon>Lysobacterales</taxon>
        <taxon>Rhodanobacteraceae</taxon>
        <taxon>Dyella</taxon>
    </lineage>
</organism>
<dbReference type="GO" id="GO:0030246">
    <property type="term" value="F:carbohydrate binding"/>
    <property type="evidence" value="ECO:0007669"/>
    <property type="project" value="InterPro"/>
</dbReference>
<feature type="short sequence motif" description="TonB C-terminal box" evidence="8">
    <location>
        <begin position="992"/>
        <end position="1009"/>
    </location>
</feature>
<evidence type="ECO:0000313" key="11">
    <source>
        <dbReference type="EMBL" id="KLD65033.1"/>
    </source>
</evidence>
<feature type="domain" description="TonB-dependent transporter Oar-like beta-barrel" evidence="10">
    <location>
        <begin position="249"/>
        <end position="323"/>
    </location>
</feature>
<keyword evidence="2 7" id="KW-0813">Transport</keyword>
<proteinExistence type="inferred from homology"/>
<comment type="subcellular location">
    <subcellularLocation>
        <location evidence="1 7">Cell outer membrane</location>
        <topology evidence="1 7">Multi-pass membrane protein</topology>
    </subcellularLocation>
</comment>
<dbReference type="InterPro" id="IPR057601">
    <property type="entry name" value="Oar-like_b-barrel"/>
</dbReference>
<keyword evidence="5 7" id="KW-0472">Membrane</keyword>
<evidence type="ECO:0000313" key="12">
    <source>
        <dbReference type="Proteomes" id="UP000035481"/>
    </source>
</evidence>
<evidence type="ECO:0000256" key="3">
    <source>
        <dbReference type="ARBA" id="ARBA00022452"/>
    </source>
</evidence>
<dbReference type="EMBL" id="JPLA01000012">
    <property type="protein sequence ID" value="KLD65033.1"/>
    <property type="molecule type" value="Genomic_DNA"/>
</dbReference>
<dbReference type="Proteomes" id="UP000035481">
    <property type="component" value="Unassembled WGS sequence"/>
</dbReference>
<dbReference type="PROSITE" id="PS52016">
    <property type="entry name" value="TONB_DEPENDENT_REC_3"/>
    <property type="match status" value="1"/>
</dbReference>
<accession>A0A0G9H602</accession>
<keyword evidence="4 7" id="KW-0812">Transmembrane</keyword>
<keyword evidence="6 7" id="KW-0998">Cell outer membrane</keyword>
<dbReference type="GO" id="GO:0044718">
    <property type="term" value="P:siderophore transmembrane transport"/>
    <property type="evidence" value="ECO:0007669"/>
    <property type="project" value="TreeGrafter"/>
</dbReference>
<feature type="signal peptide" evidence="9">
    <location>
        <begin position="1"/>
        <end position="26"/>
    </location>
</feature>
<evidence type="ECO:0000256" key="2">
    <source>
        <dbReference type="ARBA" id="ARBA00022448"/>
    </source>
</evidence>
<dbReference type="Gene3D" id="2.40.170.20">
    <property type="entry name" value="TonB-dependent receptor, beta-barrel domain"/>
    <property type="match status" value="1"/>
</dbReference>
<dbReference type="InterPro" id="IPR039426">
    <property type="entry name" value="TonB-dep_rcpt-like"/>
</dbReference>
<evidence type="ECO:0000256" key="8">
    <source>
        <dbReference type="PROSITE-ProRule" id="PRU10144"/>
    </source>
</evidence>
<evidence type="ECO:0000256" key="6">
    <source>
        <dbReference type="ARBA" id="ARBA00023237"/>
    </source>
</evidence>
<dbReference type="SUPFAM" id="SSF49452">
    <property type="entry name" value="Starch-binding domain-like"/>
    <property type="match status" value="1"/>
</dbReference>
<dbReference type="SUPFAM" id="SSF56935">
    <property type="entry name" value="Porins"/>
    <property type="match status" value="1"/>
</dbReference>
<evidence type="ECO:0000256" key="9">
    <source>
        <dbReference type="SAM" id="SignalP"/>
    </source>
</evidence>
<comment type="caution">
    <text evidence="11">The sequence shown here is derived from an EMBL/GenBank/DDBJ whole genome shotgun (WGS) entry which is preliminary data.</text>
</comment>
<comment type="similarity">
    <text evidence="7">Belongs to the TonB-dependent receptor family.</text>
</comment>
<dbReference type="PROSITE" id="PS01156">
    <property type="entry name" value="TONB_DEPENDENT_REC_2"/>
    <property type="match status" value="1"/>
</dbReference>
<dbReference type="AlphaFoldDB" id="A0A0G9H602"/>
<dbReference type="STRING" id="1440762.Y882_04680"/>
<dbReference type="InterPro" id="IPR036942">
    <property type="entry name" value="Beta-barrel_TonB_sf"/>
</dbReference>
<evidence type="ECO:0000256" key="1">
    <source>
        <dbReference type="ARBA" id="ARBA00004571"/>
    </source>
</evidence>
<dbReference type="Pfam" id="PF13620">
    <property type="entry name" value="CarboxypepD_reg"/>
    <property type="match status" value="1"/>
</dbReference>
<dbReference type="PANTHER" id="PTHR30069:SF46">
    <property type="entry name" value="OAR PROTEIN"/>
    <property type="match status" value="1"/>
</dbReference>
<evidence type="ECO:0000256" key="4">
    <source>
        <dbReference type="ARBA" id="ARBA00022692"/>
    </source>
</evidence>
<dbReference type="Pfam" id="PF25183">
    <property type="entry name" value="OMP_b-brl_4"/>
    <property type="match status" value="2"/>
</dbReference>
<dbReference type="Gene3D" id="2.60.40.1120">
    <property type="entry name" value="Carboxypeptidase-like, regulatory domain"/>
    <property type="match status" value="1"/>
</dbReference>
<sequence>MNNQRQKSKRLLATAIALAMASSVPAISWAQSSDANIRGQAPADVDVVAKNTATGATRRTHSDKDGSYALVGLPPGTYQVDAGPGTARTVTVTVASTFTLNLTAQQAAAAAPAEANAQNLGGVTVSATTLQEVKTSEVGQLVSLRQIETTPAASRNFLEFADTVPGMVFTRDANGNTSLRSGAQASSNINVYIDGVGQKNYVLPGGVTGQNNSQGNPFPQLAVAEYKVITSNYKAEYDQLSSAAVTAETKSGTNEFHGDVFGSFTNTAMRAETPSEQANNKKVDSKEKDYGFDIGGPILKDQAHFYLAYEGKEFNSPITVVPTGNSALWANLPASAQAGIGPANLPFKENNWFGKVDWEPTDRDRIEVSGKYRDETAISGIGGNSTANASLNTRNTDKRFDLRWDHSTDSWFNRLQATYEDAQYNPTPITTGYGASYTDASDQNSTLLVDGSSPLSYQNKGQKGPAISDDFTLNDIQWHGDHVIKMGVKFKSVKLTAQDAGDTNALYTYAVGPDGTESIPYKVQFGNPTPGQSPVATSRDKQFGTYIQDDWQVDDHWTFNLGVRWDYEKTPSYLDYQTPAGVVSALNSQDPNGPAGQTYAQSLAMGGVNINDYISNGSNRKAKKNEIQPRLGFSNDLFGDEAHVIFGGWGRSYDRNLYESLQVEETKSVLSQPTLFFNTPSQPCTPSATCLAWNPAYLSIPALQALVANSNAGKEVDMINNNLKAPYSDQLSIGMRNQIGEWNTSVAFVNIKSHDGIVYTLGNRRPDGTFWGGGSQPWSFGIPGYGTLIIGNNGLQTKTNQFLISAEKPYTVDSHWSASFAYTYTNAVQNNDNNDPTDQYAFDYEKIGNYPYSAAPGVAKHRLVATGSLDGPWGFVFGSKLTLATPVPDLGLSCYGAPAPGYDSGFTNGGGCLNFAIRPPGEGKFLIGGKVFGYRDIDFQATKNFKIYGNLNAYVRIDLLNAFNWNNYVNYIETIGENGVLNKRQVIYNPTGDITGYPRTLKVTAGINF</sequence>
<dbReference type="PATRIC" id="fig|1440762.4.peg.272"/>